<evidence type="ECO:0000259" key="7">
    <source>
        <dbReference type="PROSITE" id="PS50865"/>
    </source>
</evidence>
<comment type="similarity">
    <text evidence="4">Belongs to the sel-1 family.</text>
</comment>
<dbReference type="PROSITE" id="PS01360">
    <property type="entry name" value="ZF_MYND_1"/>
    <property type="match status" value="1"/>
</dbReference>
<evidence type="ECO:0000313" key="9">
    <source>
        <dbReference type="Proteomes" id="UP000266841"/>
    </source>
</evidence>
<evidence type="ECO:0000256" key="6">
    <source>
        <dbReference type="SAM" id="MobiDB-lite"/>
    </source>
</evidence>
<keyword evidence="3" id="KW-0862">Zinc</keyword>
<dbReference type="Pfam" id="PF08238">
    <property type="entry name" value="Sel1"/>
    <property type="match status" value="3"/>
</dbReference>
<feature type="region of interest" description="Disordered" evidence="6">
    <location>
        <begin position="19"/>
        <end position="67"/>
    </location>
</feature>
<organism evidence="8 9">
    <name type="scientific">Thalassiosira oceanica</name>
    <name type="common">Marine diatom</name>
    <dbReference type="NCBI Taxonomy" id="159749"/>
    <lineage>
        <taxon>Eukaryota</taxon>
        <taxon>Sar</taxon>
        <taxon>Stramenopiles</taxon>
        <taxon>Ochrophyta</taxon>
        <taxon>Bacillariophyta</taxon>
        <taxon>Coscinodiscophyceae</taxon>
        <taxon>Thalassiosirophycidae</taxon>
        <taxon>Thalassiosirales</taxon>
        <taxon>Thalassiosiraceae</taxon>
        <taxon>Thalassiosira</taxon>
    </lineage>
</organism>
<dbReference type="InterPro" id="IPR002893">
    <property type="entry name" value="Znf_MYND"/>
</dbReference>
<dbReference type="OrthoDB" id="272077at2759"/>
<dbReference type="SUPFAM" id="SSF81901">
    <property type="entry name" value="HCP-like"/>
    <property type="match status" value="1"/>
</dbReference>
<evidence type="ECO:0000256" key="1">
    <source>
        <dbReference type="ARBA" id="ARBA00022723"/>
    </source>
</evidence>
<evidence type="ECO:0000256" key="2">
    <source>
        <dbReference type="ARBA" id="ARBA00022771"/>
    </source>
</evidence>
<evidence type="ECO:0000256" key="4">
    <source>
        <dbReference type="ARBA" id="ARBA00038101"/>
    </source>
</evidence>
<dbReference type="Pfam" id="PF01753">
    <property type="entry name" value="zf-MYND"/>
    <property type="match status" value="1"/>
</dbReference>
<dbReference type="Gene3D" id="1.25.40.10">
    <property type="entry name" value="Tetratricopeptide repeat domain"/>
    <property type="match status" value="1"/>
</dbReference>
<dbReference type="EMBL" id="AGNL01023582">
    <property type="protein sequence ID" value="EJK59116.1"/>
    <property type="molecule type" value="Genomic_DNA"/>
</dbReference>
<evidence type="ECO:0000256" key="3">
    <source>
        <dbReference type="ARBA" id="ARBA00022833"/>
    </source>
</evidence>
<dbReference type="Proteomes" id="UP000266841">
    <property type="component" value="Unassembled WGS sequence"/>
</dbReference>
<dbReference type="GO" id="GO:0005789">
    <property type="term" value="C:endoplasmic reticulum membrane"/>
    <property type="evidence" value="ECO:0007669"/>
    <property type="project" value="TreeGrafter"/>
</dbReference>
<gene>
    <name evidence="8" type="ORF">THAOC_20701</name>
</gene>
<dbReference type="SUPFAM" id="SSF144232">
    <property type="entry name" value="HIT/MYND zinc finger-like"/>
    <property type="match status" value="1"/>
</dbReference>
<comment type="caution">
    <text evidence="8">The sequence shown here is derived from an EMBL/GenBank/DDBJ whole genome shotgun (WGS) entry which is preliminary data.</text>
</comment>
<dbReference type="eggNOG" id="ENOG502RZ2E">
    <property type="taxonomic scope" value="Eukaryota"/>
</dbReference>
<dbReference type="AlphaFoldDB" id="K0SDS9"/>
<dbReference type="InterPro" id="IPR050767">
    <property type="entry name" value="Sel1_AlgK"/>
</dbReference>
<evidence type="ECO:0000256" key="5">
    <source>
        <dbReference type="PROSITE-ProRule" id="PRU00134"/>
    </source>
</evidence>
<dbReference type="PANTHER" id="PTHR11102">
    <property type="entry name" value="SEL-1-LIKE PROTEIN"/>
    <property type="match status" value="1"/>
</dbReference>
<name>K0SDS9_THAOC</name>
<dbReference type="GO" id="GO:0008270">
    <property type="term" value="F:zinc ion binding"/>
    <property type="evidence" value="ECO:0007669"/>
    <property type="project" value="UniProtKB-KW"/>
</dbReference>
<keyword evidence="2 5" id="KW-0863">Zinc-finger</keyword>
<evidence type="ECO:0000313" key="8">
    <source>
        <dbReference type="EMBL" id="EJK59116.1"/>
    </source>
</evidence>
<feature type="domain" description="MYND-type" evidence="7">
    <location>
        <begin position="84"/>
        <end position="125"/>
    </location>
</feature>
<dbReference type="InterPro" id="IPR006597">
    <property type="entry name" value="Sel1-like"/>
</dbReference>
<proteinExistence type="inferred from homology"/>
<sequence>MAAINLSVGAARLLKLFVGRGGPQSHRGPGKGAQRSRKSESGEGGEPTNTAADRTADHEDLGPRSTMSCVPVGVPVADDGAEACANCGKHGSDAVKLKDCTACRLVKYCGVDCQRAHRKQHKKTCKKRAAELKDEELYSQGHERPEGDFCPICTLPIPIPMDKNSGFNACCMKRICSGCDLAVKKQGMFDCAFCRTRYPGNDADALAMIQARVLKRDPEAIYYLGMKYFHGHLGLQKDMRRAIELWAEAAELGSIQALYNLGAAYYQGEGVQQDKAKAVEIFERAAKQGHIGSRHNLGCIEAEKGNYERALRHFLISAKLGDKESVENIKKIFMRGQATKEQYAEALKGYQDAVEETKSHDRDEAKSLL</sequence>
<dbReference type="Gene3D" id="6.10.140.2220">
    <property type="match status" value="1"/>
</dbReference>
<dbReference type="PANTHER" id="PTHR11102:SF147">
    <property type="entry name" value="SEL1L ADAPTOR SUBUNIT OF ERAD E3 UBIQUITIN LIGASE"/>
    <property type="match status" value="1"/>
</dbReference>
<dbReference type="SMART" id="SM00671">
    <property type="entry name" value="SEL1"/>
    <property type="match status" value="3"/>
</dbReference>
<dbReference type="PROSITE" id="PS50865">
    <property type="entry name" value="ZF_MYND_2"/>
    <property type="match status" value="1"/>
</dbReference>
<keyword evidence="9" id="KW-1185">Reference proteome</keyword>
<reference evidence="8 9" key="1">
    <citation type="journal article" date="2012" name="Genome Biol.">
        <title>Genome and low-iron response of an oceanic diatom adapted to chronic iron limitation.</title>
        <authorList>
            <person name="Lommer M."/>
            <person name="Specht M."/>
            <person name="Roy A.S."/>
            <person name="Kraemer L."/>
            <person name="Andreson R."/>
            <person name="Gutowska M.A."/>
            <person name="Wolf J."/>
            <person name="Bergner S.V."/>
            <person name="Schilhabel M.B."/>
            <person name="Klostermeier U.C."/>
            <person name="Beiko R.G."/>
            <person name="Rosenstiel P."/>
            <person name="Hippler M."/>
            <person name="Laroche J."/>
        </authorList>
    </citation>
    <scope>NUCLEOTIDE SEQUENCE [LARGE SCALE GENOMIC DNA]</scope>
    <source>
        <strain evidence="8 9">CCMP1005</strain>
    </source>
</reference>
<dbReference type="InterPro" id="IPR011990">
    <property type="entry name" value="TPR-like_helical_dom_sf"/>
</dbReference>
<protein>
    <recommendedName>
        <fullName evidence="7">MYND-type domain-containing protein</fullName>
    </recommendedName>
</protein>
<dbReference type="GO" id="GO:0036503">
    <property type="term" value="P:ERAD pathway"/>
    <property type="evidence" value="ECO:0007669"/>
    <property type="project" value="TreeGrafter"/>
</dbReference>
<keyword evidence="1" id="KW-0479">Metal-binding</keyword>
<accession>K0SDS9</accession>